<feature type="transmembrane region" description="Helical" evidence="11">
    <location>
        <begin position="449"/>
        <end position="469"/>
    </location>
</feature>
<evidence type="ECO:0000256" key="8">
    <source>
        <dbReference type="ARBA" id="ARBA00023136"/>
    </source>
</evidence>
<gene>
    <name evidence="12" type="ORF">AVDCRST_MAG73-4209</name>
</gene>
<dbReference type="GO" id="GO:0042910">
    <property type="term" value="F:xenobiotic transmembrane transporter activity"/>
    <property type="evidence" value="ECO:0007669"/>
    <property type="project" value="InterPro"/>
</dbReference>
<keyword evidence="2" id="KW-0813">Transport</keyword>
<feature type="transmembrane region" description="Helical" evidence="11">
    <location>
        <begin position="198"/>
        <end position="218"/>
    </location>
</feature>
<proteinExistence type="predicted"/>
<dbReference type="PANTHER" id="PTHR43298">
    <property type="entry name" value="MULTIDRUG RESISTANCE PROTEIN NORM-RELATED"/>
    <property type="match status" value="1"/>
</dbReference>
<organism evidence="12">
    <name type="scientific">uncultured Thermomicrobiales bacterium</name>
    <dbReference type="NCBI Taxonomy" id="1645740"/>
    <lineage>
        <taxon>Bacteria</taxon>
        <taxon>Pseudomonadati</taxon>
        <taxon>Thermomicrobiota</taxon>
        <taxon>Thermomicrobia</taxon>
        <taxon>Thermomicrobiales</taxon>
        <taxon>environmental samples</taxon>
    </lineage>
</organism>
<feature type="transmembrane region" description="Helical" evidence="11">
    <location>
        <begin position="165"/>
        <end position="186"/>
    </location>
</feature>
<dbReference type="Pfam" id="PF01554">
    <property type="entry name" value="MatE"/>
    <property type="match status" value="2"/>
</dbReference>
<feature type="transmembrane region" description="Helical" evidence="11">
    <location>
        <begin position="312"/>
        <end position="333"/>
    </location>
</feature>
<name>A0A6J4V227_9BACT</name>
<dbReference type="GO" id="GO:0006811">
    <property type="term" value="P:monoatomic ion transport"/>
    <property type="evidence" value="ECO:0007669"/>
    <property type="project" value="UniProtKB-KW"/>
</dbReference>
<keyword evidence="6 11" id="KW-1133">Transmembrane helix</keyword>
<feature type="transmembrane region" description="Helical" evidence="11">
    <location>
        <begin position="88"/>
        <end position="114"/>
    </location>
</feature>
<dbReference type="InterPro" id="IPR048279">
    <property type="entry name" value="MdtK-like"/>
</dbReference>
<feature type="transmembrane region" description="Helical" evidence="11">
    <location>
        <begin position="230"/>
        <end position="249"/>
    </location>
</feature>
<dbReference type="NCBIfam" id="TIGR00797">
    <property type="entry name" value="matE"/>
    <property type="match status" value="1"/>
</dbReference>
<evidence type="ECO:0000256" key="7">
    <source>
        <dbReference type="ARBA" id="ARBA00023065"/>
    </source>
</evidence>
<keyword evidence="4" id="KW-1003">Cell membrane</keyword>
<feature type="transmembrane region" description="Helical" evidence="11">
    <location>
        <begin position="284"/>
        <end position="306"/>
    </location>
</feature>
<evidence type="ECO:0000256" key="2">
    <source>
        <dbReference type="ARBA" id="ARBA00022448"/>
    </source>
</evidence>
<comment type="subcellular location">
    <subcellularLocation>
        <location evidence="1">Cell membrane</location>
        <topology evidence="1">Multi-pass membrane protein</topology>
    </subcellularLocation>
</comment>
<evidence type="ECO:0000256" key="11">
    <source>
        <dbReference type="SAM" id="Phobius"/>
    </source>
</evidence>
<feature type="transmembrane region" description="Helical" evidence="11">
    <location>
        <begin position="354"/>
        <end position="371"/>
    </location>
</feature>
<evidence type="ECO:0000313" key="12">
    <source>
        <dbReference type="EMBL" id="CAA9566277.1"/>
    </source>
</evidence>
<reference evidence="12" key="1">
    <citation type="submission" date="2020-02" db="EMBL/GenBank/DDBJ databases">
        <authorList>
            <person name="Meier V. D."/>
        </authorList>
    </citation>
    <scope>NUCLEOTIDE SEQUENCE</scope>
    <source>
        <strain evidence="12">AVDCRST_MAG73</strain>
    </source>
</reference>
<keyword evidence="7" id="KW-0406">Ion transport</keyword>
<feature type="transmembrane region" description="Helical" evidence="11">
    <location>
        <begin position="423"/>
        <end position="443"/>
    </location>
</feature>
<evidence type="ECO:0000256" key="6">
    <source>
        <dbReference type="ARBA" id="ARBA00022989"/>
    </source>
</evidence>
<protein>
    <recommendedName>
        <fullName evidence="9">Multidrug-efflux transporter</fullName>
    </recommendedName>
</protein>
<dbReference type="PANTHER" id="PTHR43298:SF2">
    <property type="entry name" value="FMN_FAD EXPORTER YEEO-RELATED"/>
    <property type="match status" value="1"/>
</dbReference>
<feature type="region of interest" description="Disordered" evidence="10">
    <location>
        <begin position="1"/>
        <end position="35"/>
    </location>
</feature>
<dbReference type="GO" id="GO:0015297">
    <property type="term" value="F:antiporter activity"/>
    <property type="evidence" value="ECO:0007669"/>
    <property type="project" value="UniProtKB-KW"/>
</dbReference>
<keyword evidence="5 11" id="KW-0812">Transmembrane</keyword>
<feature type="transmembrane region" description="Helical" evidence="11">
    <location>
        <begin position="391"/>
        <end position="411"/>
    </location>
</feature>
<dbReference type="InterPro" id="IPR002528">
    <property type="entry name" value="MATE_fam"/>
</dbReference>
<feature type="transmembrane region" description="Helical" evidence="11">
    <location>
        <begin position="126"/>
        <end position="145"/>
    </location>
</feature>
<evidence type="ECO:0000256" key="10">
    <source>
        <dbReference type="SAM" id="MobiDB-lite"/>
    </source>
</evidence>
<dbReference type="EMBL" id="CADCWE010000269">
    <property type="protein sequence ID" value="CAA9566277.1"/>
    <property type="molecule type" value="Genomic_DNA"/>
</dbReference>
<evidence type="ECO:0000256" key="9">
    <source>
        <dbReference type="ARBA" id="ARBA00031636"/>
    </source>
</evidence>
<evidence type="ECO:0000256" key="4">
    <source>
        <dbReference type="ARBA" id="ARBA00022475"/>
    </source>
</evidence>
<keyword evidence="3" id="KW-0050">Antiport</keyword>
<dbReference type="InterPro" id="IPR050222">
    <property type="entry name" value="MATE_MdtK"/>
</dbReference>
<feature type="compositionally biased region" description="Polar residues" evidence="10">
    <location>
        <begin position="1"/>
        <end position="10"/>
    </location>
</feature>
<evidence type="ECO:0000256" key="1">
    <source>
        <dbReference type="ARBA" id="ARBA00004651"/>
    </source>
</evidence>
<sequence length="493" mass="50660">MTSTLDQTRVTPVDLDATPATGGDPPVPEISDAANPALGPMTQRRVLGMAIPIIGENLLQTSVGAVDTFMVARVGEAALAEVGTSVELIFFIISILIAVEIGATVLIAQAIGAGDGERANRLARQAVVWGVVIAIPVSLFGFLASEPVIALFGVEPDVADAATTYLRITTATTITLLLSLLCGAVLRGAGDSRTPLMAATVANVVNVGAAYLLIFGHVGLPELGVAGSAWAATIGRAVGASILLALLFGGRRKVSIRGRVGWRPDPSTGRRFLKLGVPTAVEQGLMAGGFTTMMAVVAVLGTASLAAQQIGFTALSIAFMPGFGFAIAATALVGQSIGAGDLWAAREAARLATFWAVLWMAAGGVLYFVLAEPVMLLFTDDPEVVGIGVRAPRALSVGLPFWAIWSVNGGALRGSGDTRTPMIMGAVSVWSAVGLAFVLVRWFDGGLGWVWLTFFFTAPLGALGNWLALRKRLRPGADVAALAVAAGPGGAGH</sequence>
<evidence type="ECO:0000256" key="5">
    <source>
        <dbReference type="ARBA" id="ARBA00022692"/>
    </source>
</evidence>
<dbReference type="AlphaFoldDB" id="A0A6J4V227"/>
<evidence type="ECO:0000256" key="3">
    <source>
        <dbReference type="ARBA" id="ARBA00022449"/>
    </source>
</evidence>
<dbReference type="GO" id="GO:0005886">
    <property type="term" value="C:plasma membrane"/>
    <property type="evidence" value="ECO:0007669"/>
    <property type="project" value="UniProtKB-SubCell"/>
</dbReference>
<keyword evidence="8 11" id="KW-0472">Membrane</keyword>
<dbReference type="CDD" id="cd13137">
    <property type="entry name" value="MATE_NorM_like"/>
    <property type="match status" value="1"/>
</dbReference>
<accession>A0A6J4V227</accession>
<dbReference type="PIRSF" id="PIRSF006603">
    <property type="entry name" value="DinF"/>
    <property type="match status" value="1"/>
</dbReference>